<keyword evidence="3" id="KW-1185">Reference proteome</keyword>
<evidence type="ECO:0000313" key="2">
    <source>
        <dbReference type="EMBL" id="OQR83499.1"/>
    </source>
</evidence>
<accession>A0A1V9YCT7</accession>
<proteinExistence type="predicted"/>
<dbReference type="InterPro" id="IPR003131">
    <property type="entry name" value="T1-type_BTB"/>
</dbReference>
<dbReference type="AlphaFoldDB" id="A0A1V9YCT7"/>
<organism evidence="2 3">
    <name type="scientific">Achlya hypogyna</name>
    <name type="common">Oomycete</name>
    <name type="synonym">Protoachlya hypogyna</name>
    <dbReference type="NCBI Taxonomy" id="1202772"/>
    <lineage>
        <taxon>Eukaryota</taxon>
        <taxon>Sar</taxon>
        <taxon>Stramenopiles</taxon>
        <taxon>Oomycota</taxon>
        <taxon>Saprolegniomycetes</taxon>
        <taxon>Saprolegniales</taxon>
        <taxon>Achlyaceae</taxon>
        <taxon>Achlya</taxon>
    </lineage>
</organism>
<dbReference type="PANTHER" id="PTHR14499:SF136">
    <property type="entry name" value="GH08630P"/>
    <property type="match status" value="1"/>
</dbReference>
<evidence type="ECO:0000313" key="3">
    <source>
        <dbReference type="Proteomes" id="UP000243579"/>
    </source>
</evidence>
<gene>
    <name evidence="2" type="ORF">ACHHYP_14643</name>
</gene>
<feature type="domain" description="Potassium channel tetramerisation-type BTB" evidence="1">
    <location>
        <begin position="3"/>
        <end position="63"/>
    </location>
</feature>
<dbReference type="Proteomes" id="UP000243579">
    <property type="component" value="Unassembled WGS sequence"/>
</dbReference>
<protein>
    <recommendedName>
        <fullName evidence="1">Potassium channel tetramerisation-type BTB domain-containing protein</fullName>
    </recommendedName>
</protein>
<dbReference type="OrthoDB" id="2414723at2759"/>
<name>A0A1V9YCT7_ACHHY</name>
<sequence length="182" mass="20332">MAITLNVGGKKFATTRENLLRFPNSVFASLLDGPVNEQGEYFLDVDPTHFGCVMKVLRAKKCTFDGLSEYDIDDLREVFAELLVPAPLPVKFDYKHCSDKLALSRGDTVVLKTKFSFEPCSVLTTLPLRRFTVEFDTRNNVNCFDVGFTTVAAFQLTNAKKAATTGCARPGISKCLHPQRRR</sequence>
<reference evidence="2 3" key="1">
    <citation type="journal article" date="2014" name="Genome Biol. Evol.">
        <title>The secreted proteins of Achlya hypogyna and Thraustotheca clavata identify the ancestral oomycete secretome and reveal gene acquisitions by horizontal gene transfer.</title>
        <authorList>
            <person name="Misner I."/>
            <person name="Blouin N."/>
            <person name="Leonard G."/>
            <person name="Richards T.A."/>
            <person name="Lane C.E."/>
        </authorList>
    </citation>
    <scope>NUCLEOTIDE SEQUENCE [LARGE SCALE GENOMIC DNA]</scope>
    <source>
        <strain evidence="2 3">ATCC 48635</strain>
    </source>
</reference>
<comment type="caution">
    <text evidence="2">The sequence shown here is derived from an EMBL/GenBank/DDBJ whole genome shotgun (WGS) entry which is preliminary data.</text>
</comment>
<dbReference type="InterPro" id="IPR011333">
    <property type="entry name" value="SKP1/BTB/POZ_sf"/>
</dbReference>
<dbReference type="Pfam" id="PF02214">
    <property type="entry name" value="BTB_2"/>
    <property type="match status" value="1"/>
</dbReference>
<dbReference type="EMBL" id="JNBR01002139">
    <property type="protein sequence ID" value="OQR83499.1"/>
    <property type="molecule type" value="Genomic_DNA"/>
</dbReference>
<dbReference type="GO" id="GO:0051260">
    <property type="term" value="P:protein homooligomerization"/>
    <property type="evidence" value="ECO:0007669"/>
    <property type="project" value="InterPro"/>
</dbReference>
<dbReference type="SUPFAM" id="SSF54695">
    <property type="entry name" value="POZ domain"/>
    <property type="match status" value="1"/>
</dbReference>
<dbReference type="Gene3D" id="3.30.710.10">
    <property type="entry name" value="Potassium Channel Kv1.1, Chain A"/>
    <property type="match status" value="1"/>
</dbReference>
<dbReference type="PANTHER" id="PTHR14499">
    <property type="entry name" value="POTASSIUM CHANNEL TETRAMERIZATION DOMAIN-CONTAINING"/>
    <property type="match status" value="1"/>
</dbReference>
<evidence type="ECO:0000259" key="1">
    <source>
        <dbReference type="Pfam" id="PF02214"/>
    </source>
</evidence>